<comment type="caution">
    <text evidence="1">The sequence shown here is derived from an EMBL/GenBank/DDBJ whole genome shotgun (WGS) entry which is preliminary data.</text>
</comment>
<gene>
    <name evidence="1" type="ORF">H6A13_04250</name>
</gene>
<dbReference type="Proteomes" id="UP000713880">
    <property type="component" value="Unassembled WGS sequence"/>
</dbReference>
<name>A0A938WZ31_9CLOT</name>
<accession>A0A938WZ31</accession>
<protein>
    <submittedName>
        <fullName evidence="1">Uncharacterized protein</fullName>
    </submittedName>
</protein>
<reference evidence="1" key="2">
    <citation type="journal article" date="2021" name="Sci. Rep.">
        <title>The distribution of antibiotic resistance genes in chicken gut microbiota commensals.</title>
        <authorList>
            <person name="Juricova H."/>
            <person name="Matiasovicova J."/>
            <person name="Kubasova T."/>
            <person name="Cejkova D."/>
            <person name="Rychlik I."/>
        </authorList>
    </citation>
    <scope>NUCLEOTIDE SEQUENCE</scope>
    <source>
        <strain evidence="1">An420c</strain>
    </source>
</reference>
<keyword evidence="2" id="KW-1185">Reference proteome</keyword>
<organism evidence="1 2">
    <name type="scientific">Mordavella massiliensis</name>
    <dbReference type="NCBI Taxonomy" id="1871024"/>
    <lineage>
        <taxon>Bacteria</taxon>
        <taxon>Bacillati</taxon>
        <taxon>Bacillota</taxon>
        <taxon>Clostridia</taxon>
        <taxon>Eubacteriales</taxon>
        <taxon>Clostridiaceae</taxon>
        <taxon>Mordavella</taxon>
    </lineage>
</organism>
<sequence>MRLYLKKYNISDKGVEKPGIFRYTIKAVTLIAVKREVAALKWQVFRGANVKLGNWRQVTVRNYNSH</sequence>
<dbReference type="AlphaFoldDB" id="A0A938WZ31"/>
<reference evidence="1" key="1">
    <citation type="submission" date="2020-08" db="EMBL/GenBank/DDBJ databases">
        <authorList>
            <person name="Cejkova D."/>
            <person name="Kubasova T."/>
            <person name="Jahodarova E."/>
            <person name="Rychlik I."/>
        </authorList>
    </citation>
    <scope>NUCLEOTIDE SEQUENCE</scope>
    <source>
        <strain evidence="1">An420c</strain>
    </source>
</reference>
<evidence type="ECO:0000313" key="1">
    <source>
        <dbReference type="EMBL" id="MBM6826321.1"/>
    </source>
</evidence>
<proteinExistence type="predicted"/>
<evidence type="ECO:0000313" key="2">
    <source>
        <dbReference type="Proteomes" id="UP000713880"/>
    </source>
</evidence>
<dbReference type="EMBL" id="JACJLV010000009">
    <property type="protein sequence ID" value="MBM6826321.1"/>
    <property type="molecule type" value="Genomic_DNA"/>
</dbReference>